<evidence type="ECO:0000313" key="2">
    <source>
        <dbReference type="Proteomes" id="UP000053258"/>
    </source>
</evidence>
<keyword evidence="2" id="KW-1185">Reference proteome</keyword>
<name>A0A093SJS8_9PASS</name>
<dbReference type="OrthoDB" id="10266825at2759"/>
<gene>
    <name evidence="1" type="ORF">N305_06045</name>
</gene>
<proteinExistence type="predicted"/>
<evidence type="ECO:0000313" key="1">
    <source>
        <dbReference type="EMBL" id="KFW82934.1"/>
    </source>
</evidence>
<sequence>VGQRVALVDGHVVGDAVPGVQDDAWGGKGGVEGEDGLDGDVHGGDIEAPHLRHLLPVGLGVEGGLGEQGRVLLGGHAQLVVEGMVPDLRQAKDSWGLTRAGAGALSPSRGWGSHLLHVIPVGDDAVLNGVLEREDAPLALRLVAHVTVLLPHAHHDTLTP</sequence>
<organism evidence="1 2">
    <name type="scientific">Manacus vitellinus</name>
    <name type="common">golden-collared manakin</name>
    <dbReference type="NCBI Taxonomy" id="328815"/>
    <lineage>
        <taxon>Eukaryota</taxon>
        <taxon>Metazoa</taxon>
        <taxon>Chordata</taxon>
        <taxon>Craniata</taxon>
        <taxon>Vertebrata</taxon>
        <taxon>Euteleostomi</taxon>
        <taxon>Archelosauria</taxon>
        <taxon>Archosauria</taxon>
        <taxon>Dinosauria</taxon>
        <taxon>Saurischia</taxon>
        <taxon>Theropoda</taxon>
        <taxon>Coelurosauria</taxon>
        <taxon>Aves</taxon>
        <taxon>Neognathae</taxon>
        <taxon>Neoaves</taxon>
        <taxon>Telluraves</taxon>
        <taxon>Australaves</taxon>
        <taxon>Passeriformes</taxon>
        <taxon>Pipridae</taxon>
        <taxon>Manacus</taxon>
    </lineage>
</organism>
<dbReference type="Proteomes" id="UP000053258">
    <property type="component" value="Unassembled WGS sequence"/>
</dbReference>
<dbReference type="AlphaFoldDB" id="A0A093SJS8"/>
<feature type="non-terminal residue" evidence="1">
    <location>
        <position position="1"/>
    </location>
</feature>
<reference evidence="1 2" key="1">
    <citation type="submission" date="2014-06" db="EMBL/GenBank/DDBJ databases">
        <title>Genome evolution of avian class.</title>
        <authorList>
            <person name="Zhang G."/>
            <person name="Li C."/>
        </authorList>
    </citation>
    <scope>NUCLEOTIDE SEQUENCE [LARGE SCALE GENOMIC DNA]</scope>
    <source>
        <strain evidence="1">BGI_N305</strain>
    </source>
</reference>
<accession>A0A093SJS8</accession>
<feature type="non-terminal residue" evidence="1">
    <location>
        <position position="160"/>
    </location>
</feature>
<protein>
    <submittedName>
        <fullName evidence="1">Uncharacterized protein</fullName>
    </submittedName>
</protein>
<dbReference type="EMBL" id="KL671636">
    <property type="protein sequence ID" value="KFW82934.1"/>
    <property type="molecule type" value="Genomic_DNA"/>
</dbReference>